<dbReference type="EMBL" id="KP057243">
    <property type="protein sequence ID" value="AJC98146.1"/>
    <property type="molecule type" value="Genomic_DNA"/>
</dbReference>
<dbReference type="Gene3D" id="1.10.630.10">
    <property type="entry name" value="Cytochrome P450"/>
    <property type="match status" value="1"/>
</dbReference>
<keyword evidence="10" id="KW-0472">Membrane</keyword>
<reference evidence="11" key="1">
    <citation type="journal article" date="2014" name="Mycologia">
        <title>Fusarium dactylidis sp. nov., a novel nivalenol toxin-producing species sister to F. pseudograminearum isolated from orchard grass (Dactylis glomerata) in Oregon and New Zealand.</title>
        <authorList>
            <person name="Aoki T."/>
            <person name="Vaughan M.M."/>
            <person name="McCormick S.P."/>
            <person name="Busman M."/>
            <person name="Ward T."/>
            <person name="Kelly A."/>
            <person name="O'Donnell K."/>
            <person name="Johnston P."/>
            <person name="Geiser D.M."/>
        </authorList>
    </citation>
    <scope>NUCLEOTIDE SEQUENCE</scope>
    <source>
        <strain evidence="11">NRRL 29380</strain>
    </source>
</reference>
<evidence type="ECO:0000256" key="8">
    <source>
        <dbReference type="PIRSR" id="PIRSR602401-1"/>
    </source>
</evidence>
<dbReference type="InterPro" id="IPR017972">
    <property type="entry name" value="Cyt_P450_CS"/>
</dbReference>
<evidence type="ECO:0000256" key="10">
    <source>
        <dbReference type="SAM" id="Phobius"/>
    </source>
</evidence>
<evidence type="ECO:0000256" key="2">
    <source>
        <dbReference type="ARBA" id="ARBA00010617"/>
    </source>
</evidence>
<dbReference type="PRINTS" id="PR00463">
    <property type="entry name" value="EP450I"/>
</dbReference>
<evidence type="ECO:0000313" key="11">
    <source>
        <dbReference type="EMBL" id="AJC98146.1"/>
    </source>
</evidence>
<keyword evidence="6 8" id="KW-0408">Iron</keyword>
<evidence type="ECO:0000256" key="3">
    <source>
        <dbReference type="ARBA" id="ARBA00022617"/>
    </source>
</evidence>
<organism evidence="11">
    <name type="scientific">Fusarium dactylidis</name>
    <dbReference type="NCBI Taxonomy" id="1571137"/>
    <lineage>
        <taxon>Eukaryota</taxon>
        <taxon>Fungi</taxon>
        <taxon>Dikarya</taxon>
        <taxon>Ascomycota</taxon>
        <taxon>Pezizomycotina</taxon>
        <taxon>Sordariomycetes</taxon>
        <taxon>Hypocreomycetidae</taxon>
        <taxon>Hypocreales</taxon>
        <taxon>Nectriaceae</taxon>
        <taxon>Fusarium</taxon>
    </lineage>
</organism>
<dbReference type="GO" id="GO:0020037">
    <property type="term" value="F:heme binding"/>
    <property type="evidence" value="ECO:0007669"/>
    <property type="project" value="InterPro"/>
</dbReference>
<evidence type="ECO:0000256" key="7">
    <source>
        <dbReference type="ARBA" id="ARBA00023033"/>
    </source>
</evidence>
<gene>
    <name evidence="11" type="primary">Tri4</name>
</gene>
<dbReference type="InterPro" id="IPR036396">
    <property type="entry name" value="Cyt_P450_sf"/>
</dbReference>
<evidence type="ECO:0000256" key="4">
    <source>
        <dbReference type="ARBA" id="ARBA00022723"/>
    </source>
</evidence>
<keyword evidence="4 8" id="KW-0479">Metal-binding</keyword>
<dbReference type="InterPro" id="IPR001128">
    <property type="entry name" value="Cyt_P450"/>
</dbReference>
<comment type="cofactor">
    <cofactor evidence="1 8">
        <name>heme</name>
        <dbReference type="ChEBI" id="CHEBI:30413"/>
    </cofactor>
</comment>
<sequence length="520" mass="59064">MIDQDWIKSLLNIPVSHVAGIFAASTVIYFVSSCFYNLYLHPLRKIPGPKLAAIGPYLEFYHEVLRDGQYLWEISKMHDKYGPIVRVNAHEVHIRDSSYYSTIYTAGSRKTNKDPATVGAFDVPAATAATVDHDHHRSRRGYLNPYFSKRTITNLEPFIHERVTKLLTRFQQHLDDGQVLSLDGAFCALTADVITNRFYGKHNDYLSLPDFHFVVRDGFIGLTKVYHLARFLPVLVSVLKRLPYSCIRMIAPSVGDLLQMRDEIQDRGGEEFLSNKSHEAKSSILFGALADSHIPAHERTVERMLDEGTVILFAGTETTSRTLAITVFYLLTHPECLKKLREELKTLPPVKDDNFPLSTLENLPYLNGVIHEGFRLAFGPISRSGRVATQENLKYKEHVIPAGTPISQSTYFMHTDPKNFPEPEKFKPERWIEAQQKGIPLKKYITNFSQGSRQCIGYTMAFAEMYLALSRIAQAYEVELYDTTKADIDMTHARIVGYPKAIPGKKEHLGEVRVKVLKAL</sequence>
<keyword evidence="10" id="KW-0812">Transmembrane</keyword>
<keyword evidence="5 9" id="KW-0560">Oxidoreductase</keyword>
<keyword evidence="10" id="KW-1133">Transmembrane helix</keyword>
<dbReference type="GO" id="GO:0005506">
    <property type="term" value="F:iron ion binding"/>
    <property type="evidence" value="ECO:0007669"/>
    <property type="project" value="InterPro"/>
</dbReference>
<evidence type="ECO:0000256" key="5">
    <source>
        <dbReference type="ARBA" id="ARBA00023002"/>
    </source>
</evidence>
<proteinExistence type="inferred from homology"/>
<evidence type="ECO:0000256" key="6">
    <source>
        <dbReference type="ARBA" id="ARBA00023004"/>
    </source>
</evidence>
<comment type="similarity">
    <text evidence="2 9">Belongs to the cytochrome P450 family.</text>
</comment>
<dbReference type="InterPro" id="IPR002401">
    <property type="entry name" value="Cyt_P450_E_grp-I"/>
</dbReference>
<dbReference type="PANTHER" id="PTHR24305">
    <property type="entry name" value="CYTOCHROME P450"/>
    <property type="match status" value="1"/>
</dbReference>
<dbReference type="Pfam" id="PF00067">
    <property type="entry name" value="p450"/>
    <property type="match status" value="1"/>
</dbReference>
<keyword evidence="3 8" id="KW-0349">Heme</keyword>
<evidence type="ECO:0000256" key="9">
    <source>
        <dbReference type="RuleBase" id="RU000461"/>
    </source>
</evidence>
<dbReference type="PROSITE" id="PS00086">
    <property type="entry name" value="CYTOCHROME_P450"/>
    <property type="match status" value="1"/>
</dbReference>
<dbReference type="SUPFAM" id="SSF48264">
    <property type="entry name" value="Cytochrome P450"/>
    <property type="match status" value="1"/>
</dbReference>
<accession>A0A0B4UFU0</accession>
<dbReference type="InterPro" id="IPR050121">
    <property type="entry name" value="Cytochrome_P450_monoxygenase"/>
</dbReference>
<dbReference type="CDD" id="cd11062">
    <property type="entry name" value="CYP58-like"/>
    <property type="match status" value="1"/>
</dbReference>
<protein>
    <submittedName>
        <fullName evidence="11">Trichodiene oxygenase</fullName>
    </submittedName>
</protein>
<dbReference type="PRINTS" id="PR00385">
    <property type="entry name" value="P450"/>
</dbReference>
<feature type="binding site" description="axial binding residue" evidence="8">
    <location>
        <position position="455"/>
    </location>
    <ligand>
        <name>heme</name>
        <dbReference type="ChEBI" id="CHEBI:30413"/>
    </ligand>
    <ligandPart>
        <name>Fe</name>
        <dbReference type="ChEBI" id="CHEBI:18248"/>
    </ligandPart>
</feature>
<dbReference type="AlphaFoldDB" id="A0A0B4UFU0"/>
<dbReference type="GO" id="GO:0016705">
    <property type="term" value="F:oxidoreductase activity, acting on paired donors, with incorporation or reduction of molecular oxygen"/>
    <property type="evidence" value="ECO:0007669"/>
    <property type="project" value="InterPro"/>
</dbReference>
<keyword evidence="7 9" id="KW-0503">Monooxygenase</keyword>
<name>A0A0B4UFU0_9HYPO</name>
<feature type="transmembrane region" description="Helical" evidence="10">
    <location>
        <begin position="20"/>
        <end position="40"/>
    </location>
</feature>
<evidence type="ECO:0000256" key="1">
    <source>
        <dbReference type="ARBA" id="ARBA00001971"/>
    </source>
</evidence>
<dbReference type="PANTHER" id="PTHR24305:SF157">
    <property type="entry name" value="N-ACETYLTRYPTOPHAN 6-HYDROXYLASE IVOC-RELATED"/>
    <property type="match status" value="1"/>
</dbReference>
<dbReference type="GO" id="GO:0004497">
    <property type="term" value="F:monooxygenase activity"/>
    <property type="evidence" value="ECO:0007669"/>
    <property type="project" value="UniProtKB-KW"/>
</dbReference>